<reference evidence="1 2" key="1">
    <citation type="submission" date="2018-07" db="EMBL/GenBank/DDBJ databases">
        <title>Venubactetium sediminum gen. nov., sp. nov., isolated from a marine solar saltern.</title>
        <authorList>
            <person name="Wang S."/>
        </authorList>
    </citation>
    <scope>NUCLEOTIDE SEQUENCE [LARGE SCALE GENOMIC DNA]</scope>
    <source>
        <strain evidence="1 2">WD2A32</strain>
    </source>
</reference>
<organism evidence="1 2">
    <name type="scientific">Ferruginivarius sediminum</name>
    <dbReference type="NCBI Taxonomy" id="2661937"/>
    <lineage>
        <taxon>Bacteria</taxon>
        <taxon>Pseudomonadati</taxon>
        <taxon>Pseudomonadota</taxon>
        <taxon>Alphaproteobacteria</taxon>
        <taxon>Rhodospirillales</taxon>
        <taxon>Rhodospirillaceae</taxon>
        <taxon>Ferruginivarius</taxon>
    </lineage>
</organism>
<dbReference type="RefSeq" id="WP_114582761.1">
    <property type="nucleotide sequence ID" value="NZ_QPMH01000013.1"/>
</dbReference>
<keyword evidence="2" id="KW-1185">Reference proteome</keyword>
<protein>
    <recommendedName>
        <fullName evidence="3">Amidoligase enzyme</fullName>
    </recommendedName>
</protein>
<dbReference type="AlphaFoldDB" id="A0A369T7I1"/>
<evidence type="ECO:0008006" key="3">
    <source>
        <dbReference type="Google" id="ProtNLM"/>
    </source>
</evidence>
<evidence type="ECO:0000313" key="2">
    <source>
        <dbReference type="Proteomes" id="UP000253941"/>
    </source>
</evidence>
<accession>A0A369T7I1</accession>
<dbReference type="Pfam" id="PF12224">
    <property type="entry name" value="Amidoligase_2"/>
    <property type="match status" value="1"/>
</dbReference>
<gene>
    <name evidence="1" type="ORF">DRB17_13590</name>
</gene>
<dbReference type="InterPro" id="IPR022025">
    <property type="entry name" value="Amidoligase_2"/>
</dbReference>
<sequence>MPDPVLPHFATTSDGSARRVGVEIEFGGLACGEAADVVAAVFGGEVREIDQYRYIVESEAFGPFTVELDTQYVHAGEAKTPQQRVKLESERLGEALEEGLRTAIGEVTRFYLPTEIVCPPIAIAELPHLDELARRLRAAGAEGSRDSLIYAFGLQLNPDLPAFDAGTVLSYLRAYLVSADWLRREIGIDLTRRVLPFIQPYPRAYLRHVLRREYEPDLKTLIGDYLFYNPTRNRDLDMLPLFLWLAPQQVRAKVEDPRLKARPALHYRLPDCRIDEPGWTIVGEWNRWAETVERLAADPTRLRDTCDAYLRHIEQGWLADWAQEAMGWLRP</sequence>
<proteinExistence type="predicted"/>
<dbReference type="EMBL" id="QPMH01000013">
    <property type="protein sequence ID" value="RDD61299.1"/>
    <property type="molecule type" value="Genomic_DNA"/>
</dbReference>
<name>A0A369T7I1_9PROT</name>
<evidence type="ECO:0000313" key="1">
    <source>
        <dbReference type="EMBL" id="RDD61299.1"/>
    </source>
</evidence>
<comment type="caution">
    <text evidence="1">The sequence shown here is derived from an EMBL/GenBank/DDBJ whole genome shotgun (WGS) entry which is preliminary data.</text>
</comment>
<dbReference type="Proteomes" id="UP000253941">
    <property type="component" value="Unassembled WGS sequence"/>
</dbReference>